<protein>
    <submittedName>
        <fullName evidence="3">Putative ankyrin repeat protein</fullName>
    </submittedName>
</protein>
<dbReference type="PROSITE" id="PS50297">
    <property type="entry name" value="ANK_REP_REGION"/>
    <property type="match status" value="1"/>
</dbReference>
<keyword evidence="2" id="KW-0040">ANK repeat</keyword>
<dbReference type="InterPro" id="IPR002110">
    <property type="entry name" value="Ankyrin_rpt"/>
</dbReference>
<dbReference type="SMART" id="SM00248">
    <property type="entry name" value="ANK"/>
    <property type="match status" value="3"/>
</dbReference>
<keyword evidence="4" id="KW-1185">Reference proteome</keyword>
<dbReference type="EMBL" id="KU877344">
    <property type="protein sequence ID" value="ANB50277.1"/>
    <property type="molecule type" value="Genomic_DNA"/>
</dbReference>
<evidence type="ECO:0000313" key="4">
    <source>
        <dbReference type="Proteomes" id="UP000241365"/>
    </source>
</evidence>
<evidence type="ECO:0000256" key="2">
    <source>
        <dbReference type="ARBA" id="ARBA00023043"/>
    </source>
</evidence>
<dbReference type="Proteomes" id="UP000241365">
    <property type="component" value="Segment"/>
</dbReference>
<reference evidence="3 4" key="1">
    <citation type="journal article" date="2016" name="Genome Announc.">
        <title>Complete Genome Sequence of a New Megavirus Family Member Isolated from an Inland Water Lake for the First Time in India.</title>
        <authorList>
            <person name="Chatterjee A."/>
            <person name="Ali F."/>
            <person name="Bange D."/>
            <person name="Kondabagil K."/>
        </authorList>
    </citation>
    <scope>NUCLEOTIDE SEQUENCE [LARGE SCALE GENOMIC DNA]</scope>
    <source>
        <strain evidence="3">1</strain>
    </source>
</reference>
<dbReference type="Pfam" id="PF12796">
    <property type="entry name" value="Ank_2"/>
    <property type="match status" value="2"/>
</dbReference>
<sequence>MGNLFSNNSDYHRYSNSMTPMIDLILMEHDKPERIINFAKLYPEKVNDYSMLGFNALMYACTSNKKTEIVQILLDHGANVNAHAKCVNLSRGTTALMIASTCKRYEDELVCPNIETVQLLLKYGANVNSVDSDGNTVLILACKDADICDNYDIIKLLIDSGSNVKAINSKKQTALSILESYEPNNNINLIKKLLI</sequence>
<dbReference type="PANTHER" id="PTHR24189">
    <property type="entry name" value="MYOTROPHIN"/>
    <property type="match status" value="1"/>
</dbReference>
<dbReference type="InterPro" id="IPR050745">
    <property type="entry name" value="Multifunctional_regulatory"/>
</dbReference>
<organism evidence="3 4">
    <name type="scientific">Powai lake megavirus</name>
    <dbReference type="NCBI Taxonomy" id="1842663"/>
    <lineage>
        <taxon>Viruses</taxon>
        <taxon>Varidnaviria</taxon>
        <taxon>Bamfordvirae</taxon>
        <taxon>Nucleocytoviricota</taxon>
        <taxon>Megaviricetes</taxon>
        <taxon>Imitervirales</taxon>
        <taxon>Mimiviridae</taxon>
        <taxon>Megamimivirinae</taxon>
        <taxon>Megavirus</taxon>
        <taxon>Megavirus powaiense</taxon>
    </lineage>
</organism>
<accession>A0A167R3N4</accession>
<dbReference type="KEGG" id="vg:80512639"/>
<proteinExistence type="predicted"/>
<keyword evidence="1" id="KW-0677">Repeat</keyword>
<evidence type="ECO:0000313" key="3">
    <source>
        <dbReference type="EMBL" id="ANB50277.1"/>
    </source>
</evidence>
<dbReference type="RefSeq" id="YP_010776028.1">
    <property type="nucleotide sequence ID" value="NC_075034.1"/>
</dbReference>
<dbReference type="PROSITE" id="PS50088">
    <property type="entry name" value="ANK_REPEAT"/>
    <property type="match status" value="3"/>
</dbReference>
<dbReference type="Gene3D" id="1.25.40.20">
    <property type="entry name" value="Ankyrin repeat-containing domain"/>
    <property type="match status" value="2"/>
</dbReference>
<name>A0A167R3N4_9VIRU</name>
<dbReference type="InterPro" id="IPR036770">
    <property type="entry name" value="Ankyrin_rpt-contain_sf"/>
</dbReference>
<dbReference type="SUPFAM" id="SSF48403">
    <property type="entry name" value="Ankyrin repeat"/>
    <property type="match status" value="1"/>
</dbReference>
<evidence type="ECO:0000256" key="1">
    <source>
        <dbReference type="ARBA" id="ARBA00022737"/>
    </source>
</evidence>
<dbReference type="PANTHER" id="PTHR24189:SF50">
    <property type="entry name" value="ANKYRIN REPEAT AND SOCS BOX PROTEIN 2"/>
    <property type="match status" value="1"/>
</dbReference>
<dbReference type="GeneID" id="80512639"/>